<dbReference type="OrthoDB" id="341531at2"/>
<dbReference type="Pfam" id="PF13358">
    <property type="entry name" value="DDE_3"/>
    <property type="match status" value="1"/>
</dbReference>
<keyword evidence="3" id="KW-1185">Reference proteome</keyword>
<dbReference type="Gene3D" id="3.30.420.10">
    <property type="entry name" value="Ribonuclease H-like superfamily/Ribonuclease H"/>
    <property type="match status" value="1"/>
</dbReference>
<dbReference type="InterPro" id="IPR038717">
    <property type="entry name" value="Tc1-like_DDE_dom"/>
</dbReference>
<dbReference type="EMBL" id="RBAM01000033">
    <property type="protein sequence ID" value="RKN60034.1"/>
    <property type="molecule type" value="Genomic_DNA"/>
</dbReference>
<dbReference type="InterPro" id="IPR036397">
    <property type="entry name" value="RNaseH_sf"/>
</dbReference>
<dbReference type="Proteomes" id="UP000270343">
    <property type="component" value="Unassembled WGS sequence"/>
</dbReference>
<comment type="caution">
    <text evidence="2">The sequence shown here is derived from an EMBL/GenBank/DDBJ whole genome shotgun (WGS) entry which is preliminary data.</text>
</comment>
<dbReference type="AlphaFoldDB" id="A0A3B0AIH5"/>
<reference evidence="2 3" key="1">
    <citation type="journal article" date="2015" name="Antonie Van Leeuwenhoek">
        <title>Streptomyces klenkii sp. nov., isolated from deep marine sediment.</title>
        <authorList>
            <person name="Veyisoglu A."/>
            <person name="Sahin N."/>
        </authorList>
    </citation>
    <scope>NUCLEOTIDE SEQUENCE [LARGE SCALE GENOMIC DNA]</scope>
    <source>
        <strain evidence="2 3">KCTC 29202</strain>
    </source>
</reference>
<protein>
    <submittedName>
        <fullName evidence="2">Transposase</fullName>
    </submittedName>
</protein>
<proteinExistence type="predicted"/>
<evidence type="ECO:0000313" key="2">
    <source>
        <dbReference type="EMBL" id="RKN60034.1"/>
    </source>
</evidence>
<evidence type="ECO:0000313" key="3">
    <source>
        <dbReference type="Proteomes" id="UP000270343"/>
    </source>
</evidence>
<dbReference type="GO" id="GO:0003676">
    <property type="term" value="F:nucleic acid binding"/>
    <property type="evidence" value="ECO:0007669"/>
    <property type="project" value="InterPro"/>
</dbReference>
<accession>A0A3B0AIH5</accession>
<gene>
    <name evidence="2" type="ORF">D7231_33495</name>
</gene>
<organism evidence="2 3">
    <name type="scientific">Streptomyces klenkii</name>
    <dbReference type="NCBI Taxonomy" id="1420899"/>
    <lineage>
        <taxon>Bacteria</taxon>
        <taxon>Bacillati</taxon>
        <taxon>Actinomycetota</taxon>
        <taxon>Actinomycetes</taxon>
        <taxon>Kitasatosporales</taxon>
        <taxon>Streptomycetaceae</taxon>
        <taxon>Streptomyces</taxon>
    </lineage>
</organism>
<name>A0A3B0AIH5_9ACTN</name>
<sequence length="174" mass="20247">MTPPTTRTWARRGHTPVIRVRGRSQRRVSLAAMCCYKHGERSRLIYRPMFHKDHRTKERRSFAWTDFRDLLVVAHKQLQGPIVLIWDNLNTHRAAGLRDFVATHDWVTLFHLPPYAPELNPVEGIWSLLRRSSQANTAFTDPDHLVRVLRHGLRQIQYRGHLIDGCMTATGLPT</sequence>
<evidence type="ECO:0000259" key="1">
    <source>
        <dbReference type="Pfam" id="PF13358"/>
    </source>
</evidence>
<feature type="domain" description="Tc1-like transposase DDE" evidence="1">
    <location>
        <begin position="5"/>
        <end position="144"/>
    </location>
</feature>